<dbReference type="Gene3D" id="1.20.5.110">
    <property type="match status" value="1"/>
</dbReference>
<keyword evidence="4 14" id="KW-0812">Transmembrane</keyword>
<comment type="similarity">
    <text evidence="10 12">Belongs to the BOS1 family.</text>
</comment>
<evidence type="ECO:0000256" key="10">
    <source>
        <dbReference type="ARBA" id="ARBA00037983"/>
    </source>
</evidence>
<dbReference type="GO" id="GO:0006888">
    <property type="term" value="P:endoplasmic reticulum to Golgi vesicle-mediated transport"/>
    <property type="evidence" value="ECO:0007669"/>
    <property type="project" value="TreeGrafter"/>
</dbReference>
<evidence type="ECO:0000256" key="11">
    <source>
        <dbReference type="ARBA" id="ARBA00040957"/>
    </source>
</evidence>
<reference evidence="15" key="1">
    <citation type="journal article" date="2020" name="Stud. Mycol.">
        <title>101 Dothideomycetes genomes: a test case for predicting lifestyles and emergence of pathogens.</title>
        <authorList>
            <person name="Haridas S."/>
            <person name="Albert R."/>
            <person name="Binder M."/>
            <person name="Bloem J."/>
            <person name="Labutti K."/>
            <person name="Salamov A."/>
            <person name="Andreopoulos B."/>
            <person name="Baker S."/>
            <person name="Barry K."/>
            <person name="Bills G."/>
            <person name="Bluhm B."/>
            <person name="Cannon C."/>
            <person name="Castanera R."/>
            <person name="Culley D."/>
            <person name="Daum C."/>
            <person name="Ezra D."/>
            <person name="Gonzalez J."/>
            <person name="Henrissat B."/>
            <person name="Kuo A."/>
            <person name="Liang C."/>
            <person name="Lipzen A."/>
            <person name="Lutzoni F."/>
            <person name="Magnuson J."/>
            <person name="Mondo S."/>
            <person name="Nolan M."/>
            <person name="Ohm R."/>
            <person name="Pangilinan J."/>
            <person name="Park H.-J."/>
            <person name="Ramirez L."/>
            <person name="Alfaro M."/>
            <person name="Sun H."/>
            <person name="Tritt A."/>
            <person name="Yoshinaga Y."/>
            <person name="Zwiers L.-H."/>
            <person name="Turgeon B."/>
            <person name="Goodwin S."/>
            <person name="Spatafora J."/>
            <person name="Crous P."/>
            <person name="Grigoriev I."/>
        </authorList>
    </citation>
    <scope>NUCLEOTIDE SEQUENCE</scope>
    <source>
        <strain evidence="15">CBS 130266</strain>
    </source>
</reference>
<dbReference type="GO" id="GO:0031201">
    <property type="term" value="C:SNARE complex"/>
    <property type="evidence" value="ECO:0007669"/>
    <property type="project" value="TreeGrafter"/>
</dbReference>
<evidence type="ECO:0000256" key="12">
    <source>
        <dbReference type="PIRNR" id="PIRNR028865"/>
    </source>
</evidence>
<proteinExistence type="inferred from homology"/>
<comment type="subcellular location">
    <subcellularLocation>
        <location evidence="1">Endoplasmic reticulum membrane</location>
        <topology evidence="1">Single-pass type IV membrane protein</topology>
    </subcellularLocation>
    <subcellularLocation>
        <location evidence="2">Golgi apparatus membrane</location>
        <topology evidence="2">Single-pass type IV membrane protein</topology>
    </subcellularLocation>
</comment>
<keyword evidence="16" id="KW-1185">Reference proteome</keyword>
<dbReference type="PANTHER" id="PTHR21230:SF1">
    <property type="entry name" value="GOLGI SNAP RECEPTOR COMPLEX MEMBER 2"/>
    <property type="match status" value="1"/>
</dbReference>
<dbReference type="GO" id="GO:0005484">
    <property type="term" value="F:SNAP receptor activity"/>
    <property type="evidence" value="ECO:0007669"/>
    <property type="project" value="InterPro"/>
</dbReference>
<dbReference type="PANTHER" id="PTHR21230">
    <property type="entry name" value="VESICLE TRANSPORT V-SNARE PROTEIN VTI1-RELATED"/>
    <property type="match status" value="1"/>
</dbReference>
<feature type="transmembrane region" description="Helical" evidence="14">
    <location>
        <begin position="220"/>
        <end position="240"/>
    </location>
</feature>
<dbReference type="GO" id="GO:0006906">
    <property type="term" value="P:vesicle fusion"/>
    <property type="evidence" value="ECO:0007669"/>
    <property type="project" value="TreeGrafter"/>
</dbReference>
<evidence type="ECO:0000256" key="1">
    <source>
        <dbReference type="ARBA" id="ARBA00004163"/>
    </source>
</evidence>
<dbReference type="OrthoDB" id="158360at2759"/>
<name>A0A9P4NPL2_9PEZI</name>
<evidence type="ECO:0000256" key="13">
    <source>
        <dbReference type="SAM" id="MobiDB-lite"/>
    </source>
</evidence>
<comment type="function">
    <text evidence="12">SNARE required for protein transport between the ER and the Golgi complex.</text>
</comment>
<dbReference type="GO" id="GO:0000139">
    <property type="term" value="C:Golgi membrane"/>
    <property type="evidence" value="ECO:0007669"/>
    <property type="project" value="UniProtKB-SubCell"/>
</dbReference>
<evidence type="ECO:0000256" key="9">
    <source>
        <dbReference type="ARBA" id="ARBA00023136"/>
    </source>
</evidence>
<dbReference type="Proteomes" id="UP000800235">
    <property type="component" value="Unassembled WGS sequence"/>
</dbReference>
<feature type="region of interest" description="Disordered" evidence="13">
    <location>
        <begin position="88"/>
        <end position="146"/>
    </location>
</feature>
<feature type="compositionally biased region" description="Polar residues" evidence="13">
    <location>
        <begin position="118"/>
        <end position="129"/>
    </location>
</feature>
<dbReference type="Pfam" id="PF12352">
    <property type="entry name" value="V-SNARE_C"/>
    <property type="match status" value="1"/>
</dbReference>
<dbReference type="AlphaFoldDB" id="A0A9P4NPL2"/>
<dbReference type="EMBL" id="MU007047">
    <property type="protein sequence ID" value="KAF2429376.1"/>
    <property type="molecule type" value="Genomic_DNA"/>
</dbReference>
<evidence type="ECO:0000256" key="6">
    <source>
        <dbReference type="ARBA" id="ARBA00022927"/>
    </source>
</evidence>
<accession>A0A9P4NPL2</accession>
<evidence type="ECO:0000256" key="3">
    <source>
        <dbReference type="ARBA" id="ARBA00022448"/>
    </source>
</evidence>
<dbReference type="PIRSF" id="PIRSF028865">
    <property type="entry name" value="Membrin-2"/>
    <property type="match status" value="1"/>
</dbReference>
<evidence type="ECO:0000313" key="15">
    <source>
        <dbReference type="EMBL" id="KAF2429376.1"/>
    </source>
</evidence>
<keyword evidence="9 12" id="KW-0472">Membrane</keyword>
<protein>
    <recommendedName>
        <fullName evidence="11 12">Protein transport protein BOS1</fullName>
    </recommendedName>
</protein>
<keyword evidence="6 12" id="KW-0653">Protein transport</keyword>
<dbReference type="InterPro" id="IPR027027">
    <property type="entry name" value="GOSR2/Membrin/Bos1"/>
</dbReference>
<dbReference type="SUPFAM" id="SSF58038">
    <property type="entry name" value="SNARE fusion complex"/>
    <property type="match status" value="1"/>
</dbReference>
<evidence type="ECO:0000256" key="8">
    <source>
        <dbReference type="ARBA" id="ARBA00023034"/>
    </source>
</evidence>
<evidence type="ECO:0000256" key="4">
    <source>
        <dbReference type="ARBA" id="ARBA00022692"/>
    </source>
</evidence>
<keyword evidence="8" id="KW-0333">Golgi apparatus</keyword>
<evidence type="ECO:0000256" key="2">
    <source>
        <dbReference type="ARBA" id="ARBA00004409"/>
    </source>
</evidence>
<keyword evidence="7 14" id="KW-1133">Transmembrane helix</keyword>
<gene>
    <name evidence="15" type="ORF">EJ08DRAFT_276719</name>
</gene>
<sequence length="241" mass="27520">MNSLYNSALRQASSIRKDLDNLAEGVMSSPALLGTINTSLISFSRTIDDYNKLAKQELVPDKQTKAYERIKNFRTELSDYRDRFQRLKQEGEERQTTQAHTELLGRRPHHAATPENPYANTSSATQSVSRYGGGPQLSFGASPEDATRESHALREQSFFQRTHNQMDEYLEIGANALGDLGQQKEMLKNTQRKLYSVGNTLGISGDTIRMVERRARQDKWIFWAGVIVFFGFCYSVLRWLR</sequence>
<evidence type="ECO:0000313" key="16">
    <source>
        <dbReference type="Proteomes" id="UP000800235"/>
    </source>
</evidence>
<dbReference type="GO" id="GO:0012507">
    <property type="term" value="C:ER to Golgi transport vesicle membrane"/>
    <property type="evidence" value="ECO:0007669"/>
    <property type="project" value="TreeGrafter"/>
</dbReference>
<keyword evidence="3 12" id="KW-0813">Transport</keyword>
<comment type="caution">
    <text evidence="15">The sequence shown here is derived from an EMBL/GenBank/DDBJ whole genome shotgun (WGS) entry which is preliminary data.</text>
</comment>
<dbReference type="GO" id="GO:0031902">
    <property type="term" value="C:late endosome membrane"/>
    <property type="evidence" value="ECO:0007669"/>
    <property type="project" value="TreeGrafter"/>
</dbReference>
<dbReference type="GO" id="GO:0000149">
    <property type="term" value="F:SNARE binding"/>
    <property type="evidence" value="ECO:0007669"/>
    <property type="project" value="TreeGrafter"/>
</dbReference>
<evidence type="ECO:0000256" key="5">
    <source>
        <dbReference type="ARBA" id="ARBA00022892"/>
    </source>
</evidence>
<dbReference type="FunFam" id="1.20.5.110:FF:000054">
    <property type="entry name" value="Protein transport protein BOS1"/>
    <property type="match status" value="1"/>
</dbReference>
<dbReference type="CDD" id="cd15863">
    <property type="entry name" value="SNARE_GS27"/>
    <property type="match status" value="1"/>
</dbReference>
<dbReference type="GO" id="GO:0015031">
    <property type="term" value="P:protein transport"/>
    <property type="evidence" value="ECO:0007669"/>
    <property type="project" value="UniProtKB-KW"/>
</dbReference>
<dbReference type="GO" id="GO:0005789">
    <property type="term" value="C:endoplasmic reticulum membrane"/>
    <property type="evidence" value="ECO:0007669"/>
    <property type="project" value="UniProtKB-SubCell"/>
</dbReference>
<evidence type="ECO:0000256" key="7">
    <source>
        <dbReference type="ARBA" id="ARBA00022989"/>
    </source>
</evidence>
<keyword evidence="5" id="KW-0931">ER-Golgi transport</keyword>
<evidence type="ECO:0000256" key="14">
    <source>
        <dbReference type="SAM" id="Phobius"/>
    </source>
</evidence>
<organism evidence="15 16">
    <name type="scientific">Tothia fuscella</name>
    <dbReference type="NCBI Taxonomy" id="1048955"/>
    <lineage>
        <taxon>Eukaryota</taxon>
        <taxon>Fungi</taxon>
        <taxon>Dikarya</taxon>
        <taxon>Ascomycota</taxon>
        <taxon>Pezizomycotina</taxon>
        <taxon>Dothideomycetes</taxon>
        <taxon>Pleosporomycetidae</taxon>
        <taxon>Venturiales</taxon>
        <taxon>Cylindrosympodiaceae</taxon>
        <taxon>Tothia</taxon>
    </lineage>
</organism>